<feature type="binding site" evidence="8">
    <location>
        <begin position="36"/>
        <end position="44"/>
    </location>
    <ligand>
        <name>ATP</name>
        <dbReference type="ChEBI" id="CHEBI:30616"/>
    </ligand>
</feature>
<dbReference type="EMBL" id="BAAANY010000017">
    <property type="protein sequence ID" value="GAA1690234.1"/>
    <property type="molecule type" value="Genomic_DNA"/>
</dbReference>
<name>A0ABN2HMC7_9ACTN</name>
<keyword evidence="3 8" id="KW-0547">Nucleotide-binding</keyword>
<dbReference type="NCBIfam" id="TIGR00017">
    <property type="entry name" value="cmk"/>
    <property type="match status" value="1"/>
</dbReference>
<protein>
    <recommendedName>
        <fullName evidence="8">Cytidylate kinase</fullName>
        <shortName evidence="8">CK</shortName>
        <ecNumber evidence="8">2.7.4.25</ecNumber>
    </recommendedName>
    <alternativeName>
        <fullName evidence="8">Cytidine monophosphate kinase</fullName>
        <shortName evidence="8">CMP kinase</shortName>
    </alternativeName>
</protein>
<dbReference type="InterPro" id="IPR027417">
    <property type="entry name" value="P-loop_NTPase"/>
</dbReference>
<evidence type="ECO:0000256" key="8">
    <source>
        <dbReference type="HAMAP-Rule" id="MF_00238"/>
    </source>
</evidence>
<evidence type="ECO:0000256" key="6">
    <source>
        <dbReference type="ARBA" id="ARBA00047615"/>
    </source>
</evidence>
<dbReference type="InterPro" id="IPR011994">
    <property type="entry name" value="Cytidylate_kinase_dom"/>
</dbReference>
<evidence type="ECO:0000256" key="7">
    <source>
        <dbReference type="ARBA" id="ARBA00048478"/>
    </source>
</evidence>
<comment type="catalytic activity">
    <reaction evidence="6 8">
        <text>dCMP + ATP = dCDP + ADP</text>
        <dbReference type="Rhea" id="RHEA:25094"/>
        <dbReference type="ChEBI" id="CHEBI:30616"/>
        <dbReference type="ChEBI" id="CHEBI:57566"/>
        <dbReference type="ChEBI" id="CHEBI:58593"/>
        <dbReference type="ChEBI" id="CHEBI:456216"/>
        <dbReference type="EC" id="2.7.4.25"/>
    </reaction>
</comment>
<comment type="subcellular location">
    <subcellularLocation>
        <location evidence="8">Cytoplasm</location>
    </subcellularLocation>
</comment>
<sequence>MTETHVMPVHPVDGHNRVVSTSEGFVPFTGVVAVDGPSGSGKSTVSRRLAAALGARYLDTGAMYRAVTLAVLRAGVDPSDTDGVLSVLYGVDLQMGTDPAQPGVRLNGESVDRQIRTEQVTGAVSAVSSVPGVRTVMIAQQRAIAATGGIVIEGRDITTVVAPDADVRVLLTASAAARAARRGGETGTNAAEQQRAMRRRDELDSRTSSFLSAADEGVLVLDSTELGIDEVVDQLVHAVHVGAFGPVSR</sequence>
<keyword evidence="4 8" id="KW-0418">Kinase</keyword>
<organism evidence="11 12">
    <name type="scientific">Fodinicola feengrottensis</name>
    <dbReference type="NCBI Taxonomy" id="435914"/>
    <lineage>
        <taxon>Bacteria</taxon>
        <taxon>Bacillati</taxon>
        <taxon>Actinomycetota</taxon>
        <taxon>Actinomycetes</taxon>
        <taxon>Mycobacteriales</taxon>
        <taxon>Fodinicola</taxon>
    </lineage>
</organism>
<evidence type="ECO:0000313" key="12">
    <source>
        <dbReference type="Proteomes" id="UP001500618"/>
    </source>
</evidence>
<keyword evidence="12" id="KW-1185">Reference proteome</keyword>
<dbReference type="CDD" id="cd02020">
    <property type="entry name" value="CMPK"/>
    <property type="match status" value="1"/>
</dbReference>
<gene>
    <name evidence="8 11" type="primary">cmk</name>
    <name evidence="11" type="ORF">GCM10009765_44540</name>
</gene>
<dbReference type="Pfam" id="PF02224">
    <property type="entry name" value="Cytidylate_kin"/>
    <property type="match status" value="1"/>
</dbReference>
<keyword evidence="8" id="KW-0963">Cytoplasm</keyword>
<feature type="domain" description="Cytidylate kinase" evidence="10">
    <location>
        <begin position="32"/>
        <end position="240"/>
    </location>
</feature>
<evidence type="ECO:0000256" key="2">
    <source>
        <dbReference type="ARBA" id="ARBA00022679"/>
    </source>
</evidence>
<evidence type="ECO:0000256" key="1">
    <source>
        <dbReference type="ARBA" id="ARBA00009427"/>
    </source>
</evidence>
<evidence type="ECO:0000256" key="5">
    <source>
        <dbReference type="ARBA" id="ARBA00022840"/>
    </source>
</evidence>
<evidence type="ECO:0000259" key="10">
    <source>
        <dbReference type="Pfam" id="PF02224"/>
    </source>
</evidence>
<dbReference type="SUPFAM" id="SSF52540">
    <property type="entry name" value="P-loop containing nucleoside triphosphate hydrolases"/>
    <property type="match status" value="1"/>
</dbReference>
<evidence type="ECO:0000313" key="11">
    <source>
        <dbReference type="EMBL" id="GAA1690234.1"/>
    </source>
</evidence>
<proteinExistence type="inferred from homology"/>
<dbReference type="GO" id="GO:0016301">
    <property type="term" value="F:kinase activity"/>
    <property type="evidence" value="ECO:0007669"/>
    <property type="project" value="UniProtKB-KW"/>
</dbReference>
<comment type="catalytic activity">
    <reaction evidence="7 8">
        <text>CMP + ATP = CDP + ADP</text>
        <dbReference type="Rhea" id="RHEA:11600"/>
        <dbReference type="ChEBI" id="CHEBI:30616"/>
        <dbReference type="ChEBI" id="CHEBI:58069"/>
        <dbReference type="ChEBI" id="CHEBI:60377"/>
        <dbReference type="ChEBI" id="CHEBI:456216"/>
        <dbReference type="EC" id="2.7.4.25"/>
    </reaction>
</comment>
<evidence type="ECO:0000256" key="4">
    <source>
        <dbReference type="ARBA" id="ARBA00022777"/>
    </source>
</evidence>
<accession>A0ABN2HMC7</accession>
<dbReference type="Gene3D" id="3.40.50.300">
    <property type="entry name" value="P-loop containing nucleotide triphosphate hydrolases"/>
    <property type="match status" value="1"/>
</dbReference>
<feature type="region of interest" description="Disordered" evidence="9">
    <location>
        <begin position="181"/>
        <end position="208"/>
    </location>
</feature>
<evidence type="ECO:0000256" key="9">
    <source>
        <dbReference type="SAM" id="MobiDB-lite"/>
    </source>
</evidence>
<evidence type="ECO:0000256" key="3">
    <source>
        <dbReference type="ARBA" id="ARBA00022741"/>
    </source>
</evidence>
<dbReference type="InterPro" id="IPR003136">
    <property type="entry name" value="Cytidylate_kin"/>
</dbReference>
<reference evidence="11 12" key="1">
    <citation type="journal article" date="2019" name="Int. J. Syst. Evol. Microbiol.">
        <title>The Global Catalogue of Microorganisms (GCM) 10K type strain sequencing project: providing services to taxonomists for standard genome sequencing and annotation.</title>
        <authorList>
            <consortium name="The Broad Institute Genomics Platform"/>
            <consortium name="The Broad Institute Genome Sequencing Center for Infectious Disease"/>
            <person name="Wu L."/>
            <person name="Ma J."/>
        </authorList>
    </citation>
    <scope>NUCLEOTIDE SEQUENCE [LARGE SCALE GENOMIC DNA]</scope>
    <source>
        <strain evidence="11 12">JCM 14718</strain>
    </source>
</reference>
<dbReference type="HAMAP" id="MF_00238">
    <property type="entry name" value="Cytidyl_kinase_type1"/>
    <property type="match status" value="1"/>
</dbReference>
<keyword evidence="2 8" id="KW-0808">Transferase</keyword>
<dbReference type="Proteomes" id="UP001500618">
    <property type="component" value="Unassembled WGS sequence"/>
</dbReference>
<dbReference type="PANTHER" id="PTHR21299:SF2">
    <property type="entry name" value="CYTIDYLATE KINASE"/>
    <property type="match status" value="1"/>
</dbReference>
<comment type="caution">
    <text evidence="11">The sequence shown here is derived from an EMBL/GenBank/DDBJ whole genome shotgun (WGS) entry which is preliminary data.</text>
</comment>
<comment type="similarity">
    <text evidence="1 8">Belongs to the cytidylate kinase family. Type 1 subfamily.</text>
</comment>
<keyword evidence="5 8" id="KW-0067">ATP-binding</keyword>
<dbReference type="EC" id="2.7.4.25" evidence="8"/>
<dbReference type="PANTHER" id="PTHR21299">
    <property type="entry name" value="CYTIDYLATE KINASE/PANTOATE-BETA-ALANINE LIGASE"/>
    <property type="match status" value="1"/>
</dbReference>